<organism evidence="1 2">
    <name type="scientific">Fischerella major NIES-592</name>
    <dbReference type="NCBI Taxonomy" id="210994"/>
    <lineage>
        <taxon>Bacteria</taxon>
        <taxon>Bacillati</taxon>
        <taxon>Cyanobacteriota</taxon>
        <taxon>Cyanophyceae</taxon>
        <taxon>Nostocales</taxon>
        <taxon>Hapalosiphonaceae</taxon>
        <taxon>Fischerella</taxon>
    </lineage>
</organism>
<proteinExistence type="predicted"/>
<evidence type="ECO:0000313" key="1">
    <source>
        <dbReference type="EMBL" id="OKH12238.1"/>
    </source>
</evidence>
<protein>
    <submittedName>
        <fullName evidence="1">Uncharacterized protein</fullName>
    </submittedName>
</protein>
<dbReference type="EMBL" id="MRCA01000012">
    <property type="protein sequence ID" value="OKH12238.1"/>
    <property type="molecule type" value="Genomic_DNA"/>
</dbReference>
<dbReference type="Proteomes" id="UP000186391">
    <property type="component" value="Unassembled WGS sequence"/>
</dbReference>
<reference evidence="1 2" key="1">
    <citation type="submission" date="2016-11" db="EMBL/GenBank/DDBJ databases">
        <title>Draft Genome Sequences of Nine Cyanobacterial Strains from Diverse Habitats.</title>
        <authorList>
            <person name="Zhu T."/>
            <person name="Hou S."/>
            <person name="Lu X."/>
            <person name="Hess W.R."/>
        </authorList>
    </citation>
    <scope>NUCLEOTIDE SEQUENCE [LARGE SCALE GENOMIC DNA]</scope>
    <source>
        <strain evidence="1 2">NIES-592</strain>
    </source>
</reference>
<gene>
    <name evidence="1" type="ORF">NIES592_18690</name>
</gene>
<evidence type="ECO:0000313" key="2">
    <source>
        <dbReference type="Proteomes" id="UP000186391"/>
    </source>
</evidence>
<dbReference type="AlphaFoldDB" id="A0A1U7GVQ1"/>
<keyword evidence="2" id="KW-1185">Reference proteome</keyword>
<name>A0A1U7GVQ1_9CYAN</name>
<accession>A0A1U7GVQ1</accession>
<sequence>MRARKWLKISFSAPKTADVGVGLWCGWIYATLINPVENKPAQVGGFCLCSPSLLRAIYRSRVLIKTYNISVYIEKSQENFLRFKIIEKYQQMKI</sequence>
<comment type="caution">
    <text evidence="1">The sequence shown here is derived from an EMBL/GenBank/DDBJ whole genome shotgun (WGS) entry which is preliminary data.</text>
</comment>